<organism evidence="1 2">
    <name type="scientific">Vermiconidia calcicola</name>
    <dbReference type="NCBI Taxonomy" id="1690605"/>
    <lineage>
        <taxon>Eukaryota</taxon>
        <taxon>Fungi</taxon>
        <taxon>Dikarya</taxon>
        <taxon>Ascomycota</taxon>
        <taxon>Pezizomycotina</taxon>
        <taxon>Dothideomycetes</taxon>
        <taxon>Dothideomycetidae</taxon>
        <taxon>Mycosphaerellales</taxon>
        <taxon>Extremaceae</taxon>
        <taxon>Vermiconidia</taxon>
    </lineage>
</organism>
<protein>
    <submittedName>
        <fullName evidence="1">Uncharacterized protein</fullName>
    </submittedName>
</protein>
<keyword evidence="2" id="KW-1185">Reference proteome</keyword>
<dbReference type="Proteomes" id="UP001281147">
    <property type="component" value="Unassembled WGS sequence"/>
</dbReference>
<accession>A0ACC3MI83</accession>
<reference evidence="1" key="1">
    <citation type="submission" date="2023-07" db="EMBL/GenBank/DDBJ databases">
        <title>Black Yeasts Isolated from many extreme environments.</title>
        <authorList>
            <person name="Coleine C."/>
            <person name="Stajich J.E."/>
            <person name="Selbmann L."/>
        </authorList>
    </citation>
    <scope>NUCLEOTIDE SEQUENCE</scope>
    <source>
        <strain evidence="1">CCFEE 5714</strain>
    </source>
</reference>
<comment type="caution">
    <text evidence="1">The sequence shown here is derived from an EMBL/GenBank/DDBJ whole genome shotgun (WGS) entry which is preliminary data.</text>
</comment>
<sequence length="429" mass="47447">MVLEEATSSQEPSFTEDAPNSDIDPYAASNPPYSSTREPSYVRIPQPGPEPIYVNLNALPRPFSPFSFNSPHANITARGILESCKLGNNILQRPLRQEEADAFAWHFAKSIRVATYGAPAGAAVAAVRFWRTTSTFRFPFFSPMKEGGKYSPDRYGPLQGQQARLAWHMTRGGAYFLVGVVLGQVAFGMYALSSRAAGQQFDPRLKDFREAVTQRQRDGTLRTGINRDQGEGAKRGETFEMARQRRTVQRQQPQKAQVDDMSPTGGAFGQEATDGQTDTGMMSDSQVQQYNSKVQEDQETDTYTTVNTSKASSPQAQPSSTSSTFSESERPNQPQGSGRYSGSAWDKLRKSAISSENQSQSTRSQRSRSSESENSARSSSGGGDGFSFSQGDEDRQLAKAEAQKDFDNRMEQEREGKDFQEGTSRGRRW</sequence>
<dbReference type="EMBL" id="JAUTXU010000256">
    <property type="protein sequence ID" value="KAK3691796.1"/>
    <property type="molecule type" value="Genomic_DNA"/>
</dbReference>
<gene>
    <name evidence="1" type="ORF">LTR37_018395</name>
</gene>
<evidence type="ECO:0000313" key="2">
    <source>
        <dbReference type="Proteomes" id="UP001281147"/>
    </source>
</evidence>
<name>A0ACC3MI83_9PEZI</name>
<proteinExistence type="predicted"/>
<evidence type="ECO:0000313" key="1">
    <source>
        <dbReference type="EMBL" id="KAK3691796.1"/>
    </source>
</evidence>